<comment type="caution">
    <text evidence="2">The sequence shown here is derived from an EMBL/GenBank/DDBJ whole genome shotgun (WGS) entry which is preliminary data.</text>
</comment>
<protein>
    <submittedName>
        <fullName evidence="2">Uncharacterized protein</fullName>
    </submittedName>
</protein>
<name>A0AAP0FYP9_9ASPA</name>
<gene>
    <name evidence="2" type="ORF">KSP39_PZI018794</name>
</gene>
<feature type="compositionally biased region" description="Basic and acidic residues" evidence="1">
    <location>
        <begin position="76"/>
        <end position="96"/>
    </location>
</feature>
<organism evidence="2 3">
    <name type="scientific">Platanthera zijinensis</name>
    <dbReference type="NCBI Taxonomy" id="2320716"/>
    <lineage>
        <taxon>Eukaryota</taxon>
        <taxon>Viridiplantae</taxon>
        <taxon>Streptophyta</taxon>
        <taxon>Embryophyta</taxon>
        <taxon>Tracheophyta</taxon>
        <taxon>Spermatophyta</taxon>
        <taxon>Magnoliopsida</taxon>
        <taxon>Liliopsida</taxon>
        <taxon>Asparagales</taxon>
        <taxon>Orchidaceae</taxon>
        <taxon>Orchidoideae</taxon>
        <taxon>Orchideae</taxon>
        <taxon>Orchidinae</taxon>
        <taxon>Platanthera</taxon>
    </lineage>
</organism>
<dbReference type="EMBL" id="JBBWWQ010000016">
    <property type="protein sequence ID" value="KAK8925907.1"/>
    <property type="molecule type" value="Genomic_DNA"/>
</dbReference>
<keyword evidence="3" id="KW-1185">Reference proteome</keyword>
<reference evidence="2 3" key="1">
    <citation type="journal article" date="2022" name="Nat. Plants">
        <title>Genomes of leafy and leafless Platanthera orchids illuminate the evolution of mycoheterotrophy.</title>
        <authorList>
            <person name="Li M.H."/>
            <person name="Liu K.W."/>
            <person name="Li Z."/>
            <person name="Lu H.C."/>
            <person name="Ye Q.L."/>
            <person name="Zhang D."/>
            <person name="Wang J.Y."/>
            <person name="Li Y.F."/>
            <person name="Zhong Z.M."/>
            <person name="Liu X."/>
            <person name="Yu X."/>
            <person name="Liu D.K."/>
            <person name="Tu X.D."/>
            <person name="Liu B."/>
            <person name="Hao Y."/>
            <person name="Liao X.Y."/>
            <person name="Jiang Y.T."/>
            <person name="Sun W.H."/>
            <person name="Chen J."/>
            <person name="Chen Y.Q."/>
            <person name="Ai Y."/>
            <person name="Zhai J.W."/>
            <person name="Wu S.S."/>
            <person name="Zhou Z."/>
            <person name="Hsiao Y.Y."/>
            <person name="Wu W.L."/>
            <person name="Chen Y.Y."/>
            <person name="Lin Y.F."/>
            <person name="Hsu J.L."/>
            <person name="Li C.Y."/>
            <person name="Wang Z.W."/>
            <person name="Zhao X."/>
            <person name="Zhong W.Y."/>
            <person name="Ma X.K."/>
            <person name="Ma L."/>
            <person name="Huang J."/>
            <person name="Chen G.Z."/>
            <person name="Huang M.Z."/>
            <person name="Huang L."/>
            <person name="Peng D.H."/>
            <person name="Luo Y.B."/>
            <person name="Zou S.Q."/>
            <person name="Chen S.P."/>
            <person name="Lan S."/>
            <person name="Tsai W.C."/>
            <person name="Van de Peer Y."/>
            <person name="Liu Z.J."/>
        </authorList>
    </citation>
    <scope>NUCLEOTIDE SEQUENCE [LARGE SCALE GENOMIC DNA]</scope>
    <source>
        <strain evidence="2">Lor287</strain>
    </source>
</reference>
<sequence>MAEVLRSGFGGAGRGPAARALVVAESAVAGSGRKRHAGASAFVGEGAVGVLLRATPLSETGRVLPETVSGCVDYNGRNHPEEGDGGGSREAHHSPGEKTAAPPESKAPALPEN</sequence>
<dbReference type="AlphaFoldDB" id="A0AAP0FYP9"/>
<evidence type="ECO:0000313" key="2">
    <source>
        <dbReference type="EMBL" id="KAK8925907.1"/>
    </source>
</evidence>
<proteinExistence type="predicted"/>
<feature type="region of interest" description="Disordered" evidence="1">
    <location>
        <begin position="68"/>
        <end position="113"/>
    </location>
</feature>
<evidence type="ECO:0000313" key="3">
    <source>
        <dbReference type="Proteomes" id="UP001418222"/>
    </source>
</evidence>
<accession>A0AAP0FYP9</accession>
<evidence type="ECO:0000256" key="1">
    <source>
        <dbReference type="SAM" id="MobiDB-lite"/>
    </source>
</evidence>
<dbReference type="Proteomes" id="UP001418222">
    <property type="component" value="Unassembled WGS sequence"/>
</dbReference>